<evidence type="ECO:0000313" key="12">
    <source>
        <dbReference type="EMBL" id="BBP45994.1"/>
    </source>
</evidence>
<accession>A0A6F8PVG3</accession>
<evidence type="ECO:0000256" key="2">
    <source>
        <dbReference type="ARBA" id="ARBA00008263"/>
    </source>
</evidence>
<comment type="similarity">
    <text evidence="2 8">Belongs to the type II topoisomerase GyrA/ParC subunit family.</text>
</comment>
<keyword evidence="4 8" id="KW-0067">ATP-binding</keyword>
<dbReference type="PANTHER" id="PTHR43493:SF5">
    <property type="entry name" value="DNA GYRASE SUBUNIT A, CHLOROPLASTIC_MITOCHONDRIAL"/>
    <property type="match status" value="1"/>
</dbReference>
<dbReference type="HAMAP" id="MF_01897">
    <property type="entry name" value="GyrA"/>
    <property type="match status" value="1"/>
</dbReference>
<evidence type="ECO:0000256" key="3">
    <source>
        <dbReference type="ARBA" id="ARBA00022741"/>
    </source>
</evidence>
<evidence type="ECO:0000256" key="6">
    <source>
        <dbReference type="ARBA" id="ARBA00023125"/>
    </source>
</evidence>
<dbReference type="FunFam" id="2.120.10.90:FF:000004">
    <property type="entry name" value="DNA gyrase subunit A"/>
    <property type="match status" value="1"/>
</dbReference>
<dbReference type="Gene3D" id="2.120.10.90">
    <property type="entry name" value="DNA gyrase/topoisomerase IV, subunit A, C-terminal"/>
    <property type="match status" value="1"/>
</dbReference>
<gene>
    <name evidence="8 12" type="primary">gyrA</name>
    <name evidence="12" type="ORF">THMIRHAS_13670</name>
</gene>
<comment type="catalytic activity">
    <reaction evidence="1 8 9">
        <text>ATP-dependent breakage, passage and rejoining of double-stranded DNA.</text>
        <dbReference type="EC" id="5.6.2.2"/>
    </reaction>
</comment>
<proteinExistence type="inferred from homology"/>
<comment type="subcellular location">
    <subcellularLocation>
        <location evidence="8">Cytoplasm</location>
    </subcellularLocation>
</comment>
<dbReference type="Pfam" id="PF00521">
    <property type="entry name" value="DNA_topoisoIV"/>
    <property type="match status" value="1"/>
</dbReference>
<dbReference type="Gene3D" id="1.10.268.10">
    <property type="entry name" value="Topoisomerase, domain 3"/>
    <property type="match status" value="1"/>
</dbReference>
<dbReference type="InterPro" id="IPR005743">
    <property type="entry name" value="GyrA"/>
</dbReference>
<dbReference type="NCBIfam" id="NF004044">
    <property type="entry name" value="PRK05561.1"/>
    <property type="match status" value="1"/>
</dbReference>
<dbReference type="GO" id="GO:0034335">
    <property type="term" value="F:DNA negative supercoiling activity"/>
    <property type="evidence" value="ECO:0007669"/>
    <property type="project" value="UniProtKB-ARBA"/>
</dbReference>
<dbReference type="NCBIfam" id="NF004043">
    <property type="entry name" value="PRK05560.1"/>
    <property type="match status" value="1"/>
</dbReference>
<evidence type="ECO:0000259" key="11">
    <source>
        <dbReference type="PROSITE" id="PS52040"/>
    </source>
</evidence>
<dbReference type="SMART" id="SM00434">
    <property type="entry name" value="TOP4c"/>
    <property type="match status" value="1"/>
</dbReference>
<dbReference type="NCBIfam" id="TIGR01063">
    <property type="entry name" value="gyrA"/>
    <property type="match status" value="1"/>
</dbReference>
<dbReference type="GO" id="GO:0005737">
    <property type="term" value="C:cytoplasm"/>
    <property type="evidence" value="ECO:0007669"/>
    <property type="project" value="UniProtKB-SubCell"/>
</dbReference>
<sequence length="880" mass="98054">MADFAREIIPIALEDEMEQSYLSYAMSVIVGRALPDVRDGLKPVHRRVLYAMNELKNDFNKPYKKSARIVGDVIGKYHPHGDTAVYDTIVRMAQPFSLRYMLVDGQGNFGSVDGDSPAAMRYTEIRMSKIAHQLLADLDKETVNFSENYDGSESEPNVLPTRVPNLLVNGSSGIAVGMATNIPPHNLTETVNACLAYIENPHIDIDGLMAYLPGPDFPTYGIINGSAGIRQAYETGRGRVQIRAKTDIETDKSGKSQIIVNEIPYQVNKAKLIERIAELVKEKKIEGITGLRDESDKDGMRIVIELRRGEVPEVVINNLYKQTTMQTVFGVNMVALIDGQPKLLNLKQIVEAFVRHRREVVTRRTIYELRRAREKAHVLEGLAVALANIDEMIELIKASPSPAVARERMLERDWPIGSVIDMLDRVEMADVRPEDLPEGFGAEGSIYKLSPVQAQAILEMRLHRLTGLEQDKILEEYRALLEKIAEYLEILRNPDRLTEVVKAELVEIVETFGDSRRTEIDHSYQDLDAEDLIAVEDRIVTISQDGYIKTQPLSDYRAQRRGGRGKSATAMKEEDQVGQLFVASTHDMLLCFSNRGKLYWQKTWQLPLASRGSRGKPIINVLPLEEGEVITSVLPVDEFDEERVVFMATKNAVVKRVALQDFSRPRANGIIAVDLLDDDELVGTALTNGQQEIMLFSDIGKAIRFDENDVRVMGRTARGVRGMKLAESHKVISMQVAKPDTLILTATENGFGKCTPIDDYSTINRGGQGVISIKTSDRNGMVVKSVAVQPEQEIVLITNKGTLVRTRVNEISIVGRNTQGVKLINVGKGEKVVDIAVVDVDDSDDELLEDIENPMQDQDVSAVTQNDSDELAVPPEEPQA</sequence>
<dbReference type="CDD" id="cd00187">
    <property type="entry name" value="TOP4c"/>
    <property type="match status" value="1"/>
</dbReference>
<dbReference type="GO" id="GO:0003677">
    <property type="term" value="F:DNA binding"/>
    <property type="evidence" value="ECO:0007669"/>
    <property type="project" value="UniProtKB-UniRule"/>
</dbReference>
<dbReference type="InterPro" id="IPR002205">
    <property type="entry name" value="Topo_IIA_dom_A"/>
</dbReference>
<dbReference type="Gene3D" id="3.30.1360.40">
    <property type="match status" value="1"/>
</dbReference>
<dbReference type="FunFam" id="3.90.199.10:FF:000001">
    <property type="entry name" value="DNA gyrase subunit A"/>
    <property type="match status" value="1"/>
</dbReference>
<dbReference type="SUPFAM" id="SSF101904">
    <property type="entry name" value="GyrA/ParC C-terminal domain-like"/>
    <property type="match status" value="1"/>
</dbReference>
<feature type="short sequence motif" description="GyrA-box" evidence="8">
    <location>
        <begin position="559"/>
        <end position="565"/>
    </location>
</feature>
<comment type="miscellaneous">
    <text evidence="8">Few gyrases are as efficient as E.coli at forming negative supercoils. Not all organisms have 2 type II topoisomerases; in organisms with a single type II topoisomerase this enzyme also has to decatenate newly replicated chromosomes.</text>
</comment>
<dbReference type="Gene3D" id="3.90.199.10">
    <property type="entry name" value="Topoisomerase II, domain 5"/>
    <property type="match status" value="1"/>
</dbReference>
<dbReference type="Pfam" id="PF03989">
    <property type="entry name" value="DNA_gyraseA_C"/>
    <property type="match status" value="6"/>
</dbReference>
<evidence type="ECO:0000256" key="7">
    <source>
        <dbReference type="ARBA" id="ARBA00023235"/>
    </source>
</evidence>
<dbReference type="InterPro" id="IPR035516">
    <property type="entry name" value="Gyrase/topoIV_suA_C"/>
</dbReference>
<dbReference type="InterPro" id="IPR006691">
    <property type="entry name" value="GyrA/parC_rep"/>
</dbReference>
<reference evidence="13" key="1">
    <citation type="submission" date="2019-11" db="EMBL/GenBank/DDBJ databases">
        <title>Isolation and characterization of two novel species in the genus Thiomicrorhabdus.</title>
        <authorList>
            <person name="Mochizuki J."/>
            <person name="Kojima H."/>
            <person name="Fukui M."/>
        </authorList>
    </citation>
    <scope>NUCLEOTIDE SEQUENCE [LARGE SCALE GENOMIC DNA]</scope>
    <source>
        <strain evidence="13">aks77</strain>
    </source>
</reference>
<feature type="region of interest" description="Disordered" evidence="10">
    <location>
        <begin position="852"/>
        <end position="880"/>
    </location>
</feature>
<dbReference type="InterPro" id="IPR013758">
    <property type="entry name" value="Topo_IIA_A/C_ab"/>
</dbReference>
<evidence type="ECO:0000256" key="10">
    <source>
        <dbReference type="SAM" id="MobiDB-lite"/>
    </source>
</evidence>
<dbReference type="SUPFAM" id="SSF56719">
    <property type="entry name" value="Type II DNA topoisomerase"/>
    <property type="match status" value="1"/>
</dbReference>
<dbReference type="FunFam" id="3.30.1360.40:FF:000002">
    <property type="entry name" value="DNA gyrase subunit A"/>
    <property type="match status" value="1"/>
</dbReference>
<keyword evidence="7 8" id="KW-0413">Isomerase</keyword>
<evidence type="ECO:0000256" key="8">
    <source>
        <dbReference type="HAMAP-Rule" id="MF_01897"/>
    </source>
</evidence>
<keyword evidence="6 8" id="KW-0238">DNA-binding</keyword>
<dbReference type="EC" id="5.6.2.2" evidence="8"/>
<dbReference type="InterPro" id="IPR013760">
    <property type="entry name" value="Topo_IIA-like_dom_sf"/>
</dbReference>
<keyword evidence="3 8" id="KW-0547">Nucleotide-binding</keyword>
<dbReference type="RefSeq" id="WP_173272204.1">
    <property type="nucleotide sequence ID" value="NZ_AP021889.1"/>
</dbReference>
<comment type="subunit">
    <text evidence="8">Heterotetramer, composed of two GyrA and two GyrB chains. In the heterotetramer, GyrA contains the active site tyrosine that forms a transient covalent intermediate with DNA, while GyrB binds cofactors and catalyzes ATP hydrolysis.</text>
</comment>
<keyword evidence="5 8" id="KW-0799">Topoisomerase</keyword>
<name>A0A6F8PVG3_9GAMM</name>
<dbReference type="GO" id="GO:0009330">
    <property type="term" value="C:DNA topoisomerase type II (double strand cut, ATP-hydrolyzing) complex"/>
    <property type="evidence" value="ECO:0007669"/>
    <property type="project" value="TreeGrafter"/>
</dbReference>
<dbReference type="AlphaFoldDB" id="A0A6F8PVG3"/>
<keyword evidence="8" id="KW-0963">Cytoplasm</keyword>
<keyword evidence="13" id="KW-1185">Reference proteome</keyword>
<evidence type="ECO:0000256" key="5">
    <source>
        <dbReference type="ARBA" id="ARBA00023029"/>
    </source>
</evidence>
<organism evidence="12 13">
    <name type="scientific">Thiosulfatimonas sediminis</name>
    <dbReference type="NCBI Taxonomy" id="2675054"/>
    <lineage>
        <taxon>Bacteria</taxon>
        <taxon>Pseudomonadati</taxon>
        <taxon>Pseudomonadota</taxon>
        <taxon>Gammaproteobacteria</taxon>
        <taxon>Thiotrichales</taxon>
        <taxon>Piscirickettsiaceae</taxon>
        <taxon>Thiosulfatimonas</taxon>
    </lineage>
</organism>
<dbReference type="Proteomes" id="UP000501726">
    <property type="component" value="Chromosome"/>
</dbReference>
<dbReference type="PANTHER" id="PTHR43493">
    <property type="entry name" value="DNA GYRASE/TOPOISOMERASE SUBUNIT A"/>
    <property type="match status" value="1"/>
</dbReference>
<dbReference type="GO" id="GO:0006261">
    <property type="term" value="P:DNA-templated DNA replication"/>
    <property type="evidence" value="ECO:0007669"/>
    <property type="project" value="UniProtKB-UniRule"/>
</dbReference>
<protein>
    <recommendedName>
        <fullName evidence="8">DNA gyrase subunit A</fullName>
        <ecNumber evidence="8">5.6.2.2</ecNumber>
    </recommendedName>
</protein>
<dbReference type="GO" id="GO:0006265">
    <property type="term" value="P:DNA topological change"/>
    <property type="evidence" value="ECO:0007669"/>
    <property type="project" value="UniProtKB-UniRule"/>
</dbReference>
<dbReference type="InterPro" id="IPR050220">
    <property type="entry name" value="Type_II_DNA_Topoisomerases"/>
</dbReference>
<evidence type="ECO:0000256" key="9">
    <source>
        <dbReference type="PROSITE-ProRule" id="PRU01384"/>
    </source>
</evidence>
<dbReference type="EMBL" id="AP021889">
    <property type="protein sequence ID" value="BBP45994.1"/>
    <property type="molecule type" value="Genomic_DNA"/>
</dbReference>
<feature type="active site" description="O-(5'-phospho-DNA)-tyrosine intermediate" evidence="8 9">
    <location>
        <position position="122"/>
    </location>
</feature>
<evidence type="ECO:0000256" key="1">
    <source>
        <dbReference type="ARBA" id="ARBA00000185"/>
    </source>
</evidence>
<dbReference type="PROSITE" id="PS52040">
    <property type="entry name" value="TOPO_IIA"/>
    <property type="match status" value="1"/>
</dbReference>
<dbReference type="GO" id="GO:0005694">
    <property type="term" value="C:chromosome"/>
    <property type="evidence" value="ECO:0007669"/>
    <property type="project" value="InterPro"/>
</dbReference>
<dbReference type="InterPro" id="IPR013757">
    <property type="entry name" value="Topo_IIA_A_a_sf"/>
</dbReference>
<dbReference type="KEGG" id="tse:THMIRHAS_13670"/>
<feature type="compositionally biased region" description="Polar residues" evidence="10">
    <location>
        <begin position="855"/>
        <end position="866"/>
    </location>
</feature>
<feature type="domain" description="Topo IIA-type catalytic" evidence="11">
    <location>
        <begin position="34"/>
        <end position="532"/>
    </location>
</feature>
<dbReference type="GO" id="GO:0005524">
    <property type="term" value="F:ATP binding"/>
    <property type="evidence" value="ECO:0007669"/>
    <property type="project" value="UniProtKB-UniRule"/>
</dbReference>
<comment type="function">
    <text evidence="8">A type II topoisomerase that negatively supercoils closed circular double-stranded (ds) DNA in an ATP-dependent manner to modulate DNA topology and maintain chromosomes in an underwound state. Negative supercoiling favors strand separation, and DNA replication, transcription, recombination and repair, all of which involve strand separation. Also able to catalyze the interconversion of other topological isomers of dsDNA rings, including catenanes and knotted rings. Type II topoisomerases break and join 2 DNA strands simultaneously in an ATP-dependent manner.</text>
</comment>
<evidence type="ECO:0000313" key="13">
    <source>
        <dbReference type="Proteomes" id="UP000501726"/>
    </source>
</evidence>
<evidence type="ECO:0000256" key="4">
    <source>
        <dbReference type="ARBA" id="ARBA00022840"/>
    </source>
</evidence>